<dbReference type="Proteomes" id="UP000095286">
    <property type="component" value="Unplaced"/>
</dbReference>
<evidence type="ECO:0000313" key="1">
    <source>
        <dbReference type="Proteomes" id="UP000095286"/>
    </source>
</evidence>
<accession>A0AC35U360</accession>
<reference evidence="2" key="1">
    <citation type="submission" date="2016-11" db="UniProtKB">
        <authorList>
            <consortium name="WormBaseParasite"/>
        </authorList>
    </citation>
    <scope>IDENTIFICATION</scope>
    <source>
        <strain evidence="2">KR3021</strain>
    </source>
</reference>
<name>A0AC35U360_9BILA</name>
<organism evidence="1 2">
    <name type="scientific">Rhabditophanes sp. KR3021</name>
    <dbReference type="NCBI Taxonomy" id="114890"/>
    <lineage>
        <taxon>Eukaryota</taxon>
        <taxon>Metazoa</taxon>
        <taxon>Ecdysozoa</taxon>
        <taxon>Nematoda</taxon>
        <taxon>Chromadorea</taxon>
        <taxon>Rhabditida</taxon>
        <taxon>Tylenchina</taxon>
        <taxon>Panagrolaimomorpha</taxon>
        <taxon>Strongyloidoidea</taxon>
        <taxon>Alloionematidae</taxon>
        <taxon>Rhabditophanes</taxon>
    </lineage>
</organism>
<sequence>MFPNQQGHPSSYSGGPVTQANMAAYHHQQQQGMQPSPLYPGGGTPGYGIPPNGYMSGNGPFQGGQRISSNIQHINSMNNPGACNYGPGTSGPPTTLHQQQMMNGGQQRIGWESEGRPGHSQFYNGMGQMTVQQQQAAHQQSFIQQQQQQNSNQMILQQQQMHHANALQHQQVQKNMSASLKRKNSGQNVAERAPKQFMGSMVNTANSVPFSQQNPGYGVINGGPSPMYQQTSHEMPSSNFPVNNQQMQQQQVLNNQMVKKEYMATPNPSPYNGNFENQNSQQQWGVKRPPSQNEQMRAEVRNNLQAKQHMNTNNLPLVRPPPTPPSQGISLFQGV</sequence>
<protein>
    <submittedName>
        <fullName evidence="2">MamL-1 domain-containing protein</fullName>
    </submittedName>
</protein>
<evidence type="ECO:0000313" key="2">
    <source>
        <dbReference type="WBParaSite" id="RSKR_0000695800.1"/>
    </source>
</evidence>
<dbReference type="WBParaSite" id="RSKR_0000695800.1">
    <property type="protein sequence ID" value="RSKR_0000695800.1"/>
    <property type="gene ID" value="RSKR_0000695800"/>
</dbReference>
<proteinExistence type="predicted"/>